<sequence>MIDNIEMINSAGMLIGYGVIKGKYLSIPQNFRVNDIQLDNTHLAYKLRGIQISAGNAVSFVALTNIEMKRASLELHNKPQHLFMRNINVMQESSVGPALSMNFDMRKDVRGVFMAKKETLLSLANVHAVNEKGQSSVDIDRINHHIVVIMWKRLTLDCRNGESRFATIPGKMESYLGTMLLQSTTKRRNITSNSVINSG</sequence>
<protein>
    <recommendedName>
        <fullName evidence="3">Colanic acid biosynthesis protein</fullName>
    </recommendedName>
</protein>
<dbReference type="AlphaFoldDB" id="A0A8S0FQZ2"/>
<evidence type="ECO:0000313" key="2">
    <source>
        <dbReference type="Proteomes" id="UP000467488"/>
    </source>
</evidence>
<organism evidence="1 2">
    <name type="scientific">Escherichia coli</name>
    <dbReference type="NCBI Taxonomy" id="562"/>
    <lineage>
        <taxon>Bacteria</taxon>
        <taxon>Pseudomonadati</taxon>
        <taxon>Pseudomonadota</taxon>
        <taxon>Gammaproteobacteria</taxon>
        <taxon>Enterobacterales</taxon>
        <taxon>Enterobacteriaceae</taxon>
        <taxon>Escherichia</taxon>
    </lineage>
</organism>
<accession>A0A8S0FQZ2</accession>
<dbReference type="Proteomes" id="UP000467488">
    <property type="component" value="Chromosome"/>
</dbReference>
<reference evidence="1 2" key="1">
    <citation type="submission" date="2020-01" db="EMBL/GenBank/DDBJ databases">
        <title>Dynamics of blaIMP-6 dissemination in carbapenem resistant Enterobacteriacea isolated from regional surveillance in Osaka, Japan.</title>
        <authorList>
            <person name="Abe R."/>
            <person name="Akeda Y."/>
            <person name="Sugawara Y."/>
            <person name="Yamamoto N."/>
            <person name="Tomono K."/>
            <person name="Takeuchi D."/>
            <person name="Kawahara R."/>
            <person name="Hamada S."/>
        </authorList>
    </citation>
    <scope>NUCLEOTIDE SEQUENCE [LARGE SCALE GENOMIC DNA]</scope>
    <source>
        <strain evidence="1 2">E300</strain>
    </source>
</reference>
<name>A0A8S0FQZ2_ECOLX</name>
<gene>
    <name evidence="1" type="ORF">EIMP300_42270</name>
</gene>
<proteinExistence type="predicted"/>
<evidence type="ECO:0000313" key="1">
    <source>
        <dbReference type="EMBL" id="BBU82827.1"/>
    </source>
</evidence>
<evidence type="ECO:0008006" key="3">
    <source>
        <dbReference type="Google" id="ProtNLM"/>
    </source>
</evidence>
<dbReference type="EMBL" id="AP022360">
    <property type="protein sequence ID" value="BBU82827.1"/>
    <property type="molecule type" value="Genomic_DNA"/>
</dbReference>